<evidence type="ECO:0000256" key="3">
    <source>
        <dbReference type="SAM" id="MobiDB-lite"/>
    </source>
</evidence>
<feature type="region of interest" description="Disordered" evidence="3">
    <location>
        <begin position="59"/>
        <end position="115"/>
    </location>
</feature>
<dbReference type="GO" id="GO:0016020">
    <property type="term" value="C:membrane"/>
    <property type="evidence" value="ECO:0007669"/>
    <property type="project" value="TreeGrafter"/>
</dbReference>
<dbReference type="Pfam" id="PF01522">
    <property type="entry name" value="Polysacc_deac_1"/>
    <property type="match status" value="1"/>
</dbReference>
<proteinExistence type="predicted"/>
<reference evidence="5 6" key="1">
    <citation type="submission" date="2019-02" db="EMBL/GenBank/DDBJ databases">
        <authorList>
            <person name="Sun L."/>
            <person name="Pan D."/>
            <person name="Wu X."/>
        </authorList>
    </citation>
    <scope>NUCLEOTIDE SEQUENCE [LARGE SCALE GENOMIC DNA]</scope>
    <source>
        <strain evidence="5 6">JW-1</strain>
    </source>
</reference>
<dbReference type="PANTHER" id="PTHR10587:SF133">
    <property type="entry name" value="CHITIN DEACETYLASE 1-RELATED"/>
    <property type="match status" value="1"/>
</dbReference>
<dbReference type="InterPro" id="IPR011330">
    <property type="entry name" value="Glyco_hydro/deAcase_b/a-brl"/>
</dbReference>
<dbReference type="GO" id="GO:0046872">
    <property type="term" value="F:metal ion binding"/>
    <property type="evidence" value="ECO:0007669"/>
    <property type="project" value="UniProtKB-KW"/>
</dbReference>
<dbReference type="EMBL" id="CP035806">
    <property type="protein sequence ID" value="QBE48735.1"/>
    <property type="molecule type" value="Genomic_DNA"/>
</dbReference>
<dbReference type="InterPro" id="IPR002509">
    <property type="entry name" value="NODB_dom"/>
</dbReference>
<feature type="compositionally biased region" description="Low complexity" evidence="3">
    <location>
        <begin position="82"/>
        <end position="97"/>
    </location>
</feature>
<accession>A0A4P6KE82</accession>
<dbReference type="AlphaFoldDB" id="A0A4P6KE82"/>
<evidence type="ECO:0000313" key="5">
    <source>
        <dbReference type="EMBL" id="QBE48735.1"/>
    </source>
</evidence>
<dbReference type="Gene3D" id="3.20.20.370">
    <property type="entry name" value="Glycoside hydrolase/deacetylase"/>
    <property type="match status" value="1"/>
</dbReference>
<dbReference type="OrthoDB" id="9763050at2"/>
<evidence type="ECO:0000313" key="6">
    <source>
        <dbReference type="Proteomes" id="UP000289260"/>
    </source>
</evidence>
<keyword evidence="1" id="KW-0479">Metal-binding</keyword>
<organism evidence="5 6">
    <name type="scientific">Leucobacter triazinivorans</name>
    <dbReference type="NCBI Taxonomy" id="1784719"/>
    <lineage>
        <taxon>Bacteria</taxon>
        <taxon>Bacillati</taxon>
        <taxon>Actinomycetota</taxon>
        <taxon>Actinomycetes</taxon>
        <taxon>Micrococcales</taxon>
        <taxon>Microbacteriaceae</taxon>
        <taxon>Leucobacter</taxon>
    </lineage>
</organism>
<evidence type="ECO:0000256" key="1">
    <source>
        <dbReference type="ARBA" id="ARBA00022723"/>
    </source>
</evidence>
<dbReference type="InterPro" id="IPR050248">
    <property type="entry name" value="Polysacc_deacetylase_ArnD"/>
</dbReference>
<dbReference type="GO" id="GO:0005975">
    <property type="term" value="P:carbohydrate metabolic process"/>
    <property type="evidence" value="ECO:0007669"/>
    <property type="project" value="InterPro"/>
</dbReference>
<dbReference type="KEGG" id="ltr:EVS81_07750"/>
<dbReference type="RefSeq" id="WP_130109870.1">
    <property type="nucleotide sequence ID" value="NZ_CP035806.1"/>
</dbReference>
<gene>
    <name evidence="5" type="ORF">EVS81_07750</name>
</gene>
<evidence type="ECO:0000259" key="4">
    <source>
        <dbReference type="PROSITE" id="PS51677"/>
    </source>
</evidence>
<dbReference type="SUPFAM" id="SSF88713">
    <property type="entry name" value="Glycoside hydrolase/deacetylase"/>
    <property type="match status" value="1"/>
</dbReference>
<keyword evidence="2" id="KW-0378">Hydrolase</keyword>
<sequence length="577" mass="60654">MPQRARVLRNRGGAARARRGRRVRRAAYSLAAFVVVGGLVACAQIPPVADWSPAAWPDPAGTRLLPADDPADDPAGDGAGDGAAASGGAAENDAEGATSDGSAEPAGTGNPPDAIVPSAAELGFIERRVRNDHTRFHARYIEIPGWHLFNVRVADLLAQQIATTGGTFTPEVFPVSAGLSNAGCVPGSASWPGARVLSDPETGPAEGAGVAVVCDLTAAFGSSVGVVMRVVAGDASGVTRDETVTLYTDLATGEVHEDRELWTAEAAGELWRSTVELLRRDAGGLSAAPVSEPAEEQLALAQRALVAARLGETGARITLPAGVAAPELAGLGIDATAGPTVVEVDAQTVARWSTGLGAQMQAQRGVPFTGMPAWRADHEVDCALLACVAVTYDDGPSEYTAQLLDTLRDEQSAATFFMVGRSIRALPEVAQRVAAEGHEIASHTMTHPDLTTLSPAKARDEVRDVEQMLAELTGRSIDMYRPPYGAVNQKVLDAVDQPAILWSIDTLDWKKPSLEQLVERSVGAAEPGDIILFHDIHAETVEHADVVLRGLRDRGFTLVTVTELFDGRVPEGRVSRR</sequence>
<name>A0A4P6KE82_9MICO</name>
<feature type="domain" description="NodB homology" evidence="4">
    <location>
        <begin position="386"/>
        <end position="559"/>
    </location>
</feature>
<dbReference type="GO" id="GO:0016810">
    <property type="term" value="F:hydrolase activity, acting on carbon-nitrogen (but not peptide) bonds"/>
    <property type="evidence" value="ECO:0007669"/>
    <property type="project" value="InterPro"/>
</dbReference>
<dbReference type="Proteomes" id="UP000289260">
    <property type="component" value="Chromosome"/>
</dbReference>
<evidence type="ECO:0000256" key="2">
    <source>
        <dbReference type="ARBA" id="ARBA00022801"/>
    </source>
</evidence>
<protein>
    <recommendedName>
        <fullName evidence="4">NodB homology domain-containing protein</fullName>
    </recommendedName>
</protein>
<dbReference type="PROSITE" id="PS51677">
    <property type="entry name" value="NODB"/>
    <property type="match status" value="1"/>
</dbReference>
<dbReference type="PANTHER" id="PTHR10587">
    <property type="entry name" value="GLYCOSYL TRANSFERASE-RELATED"/>
    <property type="match status" value="1"/>
</dbReference>
<keyword evidence="6" id="KW-1185">Reference proteome</keyword>